<feature type="transmembrane region" description="Helical" evidence="7">
    <location>
        <begin position="180"/>
        <end position="198"/>
    </location>
</feature>
<feature type="region of interest" description="Disordered" evidence="6">
    <location>
        <begin position="1"/>
        <end position="70"/>
    </location>
</feature>
<reference evidence="8 9" key="1">
    <citation type="submission" date="2019-09" db="EMBL/GenBank/DDBJ databases">
        <title>Characterization of the phylogenetic diversity of two novel species belonging to the genus Bifidobacterium: Bifidobacterium cebidarum sp. nov. and Bifidobacterium leontopitheci sp. nov.</title>
        <authorList>
            <person name="Lugli G.A."/>
            <person name="Duranti S."/>
            <person name="Milani C."/>
            <person name="Turroni F."/>
            <person name="Ventura M."/>
        </authorList>
    </citation>
    <scope>NUCLEOTIDE SEQUENCE [LARGE SCALE GENOMIC DNA]</scope>
    <source>
        <strain evidence="8 9">LMG 31471</strain>
    </source>
</reference>
<organism evidence="8 9">
    <name type="scientific">Bifidobacterium leontopitheci</name>
    <dbReference type="NCBI Taxonomy" id="2650774"/>
    <lineage>
        <taxon>Bacteria</taxon>
        <taxon>Bacillati</taxon>
        <taxon>Actinomycetota</taxon>
        <taxon>Actinomycetes</taxon>
        <taxon>Bifidobacteriales</taxon>
        <taxon>Bifidobacteriaceae</taxon>
        <taxon>Bifidobacterium</taxon>
    </lineage>
</organism>
<dbReference type="Pfam" id="PF13520">
    <property type="entry name" value="AA_permease_2"/>
    <property type="match status" value="1"/>
</dbReference>
<dbReference type="InterPro" id="IPR002293">
    <property type="entry name" value="AA/rel_permease1"/>
</dbReference>
<evidence type="ECO:0000256" key="1">
    <source>
        <dbReference type="ARBA" id="ARBA00004651"/>
    </source>
</evidence>
<dbReference type="Proteomes" id="UP000441772">
    <property type="component" value="Unassembled WGS sequence"/>
</dbReference>
<gene>
    <name evidence="8" type="ORF">F7D09_1655</name>
</gene>
<feature type="transmembrane region" description="Helical" evidence="7">
    <location>
        <begin position="315"/>
        <end position="339"/>
    </location>
</feature>
<evidence type="ECO:0000256" key="3">
    <source>
        <dbReference type="ARBA" id="ARBA00022692"/>
    </source>
</evidence>
<dbReference type="GO" id="GO:0022857">
    <property type="term" value="F:transmembrane transporter activity"/>
    <property type="evidence" value="ECO:0007669"/>
    <property type="project" value="InterPro"/>
</dbReference>
<dbReference type="PANTHER" id="PTHR42770">
    <property type="entry name" value="AMINO ACID TRANSPORTER-RELATED"/>
    <property type="match status" value="1"/>
</dbReference>
<keyword evidence="5 7" id="KW-0472">Membrane</keyword>
<feature type="transmembrane region" description="Helical" evidence="7">
    <location>
        <begin position="105"/>
        <end position="128"/>
    </location>
</feature>
<dbReference type="Gene3D" id="1.20.1740.10">
    <property type="entry name" value="Amino acid/polyamine transporter I"/>
    <property type="match status" value="1"/>
</dbReference>
<evidence type="ECO:0000256" key="6">
    <source>
        <dbReference type="SAM" id="MobiDB-lite"/>
    </source>
</evidence>
<evidence type="ECO:0000256" key="2">
    <source>
        <dbReference type="ARBA" id="ARBA00022475"/>
    </source>
</evidence>
<accession>A0A6I1GE06</accession>
<keyword evidence="9" id="KW-1185">Reference proteome</keyword>
<dbReference type="EMBL" id="WBVT01000029">
    <property type="protein sequence ID" value="KAB7789863.1"/>
    <property type="molecule type" value="Genomic_DNA"/>
</dbReference>
<proteinExistence type="predicted"/>
<feature type="transmembrane region" description="Helical" evidence="7">
    <location>
        <begin position="345"/>
        <end position="362"/>
    </location>
</feature>
<feature type="transmembrane region" description="Helical" evidence="7">
    <location>
        <begin position="542"/>
        <end position="561"/>
    </location>
</feature>
<dbReference type="InterPro" id="IPR050367">
    <property type="entry name" value="APC_superfamily"/>
</dbReference>
<feature type="transmembrane region" description="Helical" evidence="7">
    <location>
        <begin position="204"/>
        <end position="226"/>
    </location>
</feature>
<feature type="region of interest" description="Disordered" evidence="6">
    <location>
        <begin position="457"/>
        <end position="486"/>
    </location>
</feature>
<dbReference type="PIRSF" id="PIRSF006060">
    <property type="entry name" value="AA_transporter"/>
    <property type="match status" value="1"/>
</dbReference>
<dbReference type="GO" id="GO:0005886">
    <property type="term" value="C:plasma membrane"/>
    <property type="evidence" value="ECO:0007669"/>
    <property type="project" value="UniProtKB-SubCell"/>
</dbReference>
<sequence>MSTTGQLAPRKSGGTPSRSPATSSRRPATPPHSLGGMPSRNSTAVPRNPAASPHDSNTPPRRPSPAASPRGLGAASLTALAAGNIIGLGVLSLAGIGIGITGTGLWIAALAGGLAAALALAPQLLVSAAADWPGGQYEQVATLLPRTAGGIVAYILCFLVFDVTAYALSAAELLGLPPLVTRLVAIVLVAAVLLLHMVGARAAAATQLVMTAVLALALGVAVAALAPHVRLGYLTADTFLGSPAVFAFAAVYMAFMMNGAAVAANYSSVTRAPRRTVPRAMAAALLIVVVLYAAVCLVDAGVLPIGRVANQDLSVTLAAFLPAPAVTALTVAVSAFALLTSLNAVVGWIAYPVAAAAVDGWLPRELAARSPRTGAPTLLLAVLLIVAEVPLIAGVPAKTVSSSVTILVVLVQLLVAVAGLRLALSGGVGGDADGRTDDAGVSAASARAAHGRRDVVGDDVADDDVTDDDVAGDDVAGDDAAGDDVAGDAASIRPLRRSSPGRRGAVDDGAVVDGATDAAAVVRRDDDDAPVWLVRVPRAVQVAACVAAIVVDVLLVAWLLYTMNRLLIVGNLVLLAVAVISASVVRALRGSTATTDTRS</sequence>
<feature type="transmembrane region" description="Helical" evidence="7">
    <location>
        <begin position="148"/>
        <end position="168"/>
    </location>
</feature>
<keyword evidence="3 7" id="KW-0812">Transmembrane</keyword>
<name>A0A6I1GE06_9BIFI</name>
<keyword evidence="2" id="KW-1003">Cell membrane</keyword>
<keyword evidence="4 7" id="KW-1133">Transmembrane helix</keyword>
<feature type="transmembrane region" description="Helical" evidence="7">
    <location>
        <begin position="399"/>
        <end position="420"/>
    </location>
</feature>
<protein>
    <submittedName>
        <fullName evidence="8">Amino acid transporter</fullName>
    </submittedName>
</protein>
<evidence type="ECO:0000313" key="8">
    <source>
        <dbReference type="EMBL" id="KAB7789863.1"/>
    </source>
</evidence>
<feature type="compositionally biased region" description="Low complexity" evidence="6">
    <location>
        <begin position="12"/>
        <end position="27"/>
    </location>
</feature>
<feature type="transmembrane region" description="Helical" evidence="7">
    <location>
        <begin position="238"/>
        <end position="260"/>
    </location>
</feature>
<dbReference type="PANTHER" id="PTHR42770:SF7">
    <property type="entry name" value="MEMBRANE PROTEIN"/>
    <property type="match status" value="1"/>
</dbReference>
<feature type="transmembrane region" description="Helical" evidence="7">
    <location>
        <begin position="374"/>
        <end position="393"/>
    </location>
</feature>
<evidence type="ECO:0000256" key="4">
    <source>
        <dbReference type="ARBA" id="ARBA00022989"/>
    </source>
</evidence>
<feature type="transmembrane region" description="Helical" evidence="7">
    <location>
        <begin position="567"/>
        <end position="588"/>
    </location>
</feature>
<comment type="subcellular location">
    <subcellularLocation>
        <location evidence="1">Cell membrane</location>
        <topology evidence="1">Multi-pass membrane protein</topology>
    </subcellularLocation>
</comment>
<feature type="transmembrane region" description="Helical" evidence="7">
    <location>
        <begin position="280"/>
        <end position="303"/>
    </location>
</feature>
<dbReference type="AlphaFoldDB" id="A0A6I1GE06"/>
<evidence type="ECO:0000313" key="9">
    <source>
        <dbReference type="Proteomes" id="UP000441772"/>
    </source>
</evidence>
<evidence type="ECO:0000256" key="5">
    <source>
        <dbReference type="ARBA" id="ARBA00023136"/>
    </source>
</evidence>
<feature type="transmembrane region" description="Helical" evidence="7">
    <location>
        <begin position="72"/>
        <end position="98"/>
    </location>
</feature>
<evidence type="ECO:0000256" key="7">
    <source>
        <dbReference type="SAM" id="Phobius"/>
    </source>
</evidence>
<comment type="caution">
    <text evidence="8">The sequence shown here is derived from an EMBL/GenBank/DDBJ whole genome shotgun (WGS) entry which is preliminary data.</text>
</comment>